<accession>A0A8H7DW54</accession>
<feature type="compositionally biased region" description="Basic residues" evidence="1">
    <location>
        <begin position="386"/>
        <end position="397"/>
    </location>
</feature>
<feature type="region of interest" description="Disordered" evidence="1">
    <location>
        <begin position="276"/>
        <end position="309"/>
    </location>
</feature>
<reference evidence="2" key="1">
    <citation type="submission" date="2019-07" db="EMBL/GenBank/DDBJ databases">
        <authorList>
            <person name="Palmer J.M."/>
        </authorList>
    </citation>
    <scope>NUCLEOTIDE SEQUENCE</scope>
    <source>
        <strain evidence="2">PC9</strain>
    </source>
</reference>
<feature type="region of interest" description="Disordered" evidence="1">
    <location>
        <begin position="323"/>
        <end position="397"/>
    </location>
</feature>
<evidence type="ECO:0000313" key="2">
    <source>
        <dbReference type="EMBL" id="KAF7437527.1"/>
    </source>
</evidence>
<organism evidence="2 3">
    <name type="scientific">Pleurotus ostreatus</name>
    <name type="common">Oyster mushroom</name>
    <name type="synonym">White-rot fungus</name>
    <dbReference type="NCBI Taxonomy" id="5322"/>
    <lineage>
        <taxon>Eukaryota</taxon>
        <taxon>Fungi</taxon>
        <taxon>Dikarya</taxon>
        <taxon>Basidiomycota</taxon>
        <taxon>Agaricomycotina</taxon>
        <taxon>Agaricomycetes</taxon>
        <taxon>Agaricomycetidae</taxon>
        <taxon>Agaricales</taxon>
        <taxon>Pleurotineae</taxon>
        <taxon>Pleurotaceae</taxon>
        <taxon>Pleurotus</taxon>
    </lineage>
</organism>
<dbReference type="AlphaFoldDB" id="A0A8H7DW54"/>
<evidence type="ECO:0000313" key="3">
    <source>
        <dbReference type="Proteomes" id="UP000623687"/>
    </source>
</evidence>
<proteinExistence type="predicted"/>
<feature type="region of interest" description="Disordered" evidence="1">
    <location>
        <begin position="1"/>
        <end position="44"/>
    </location>
</feature>
<keyword evidence="3" id="KW-1185">Reference proteome</keyword>
<dbReference type="RefSeq" id="XP_036635426.1">
    <property type="nucleotide sequence ID" value="XM_036773953.1"/>
</dbReference>
<dbReference type="EMBL" id="JACETU010000002">
    <property type="protein sequence ID" value="KAF7437527.1"/>
    <property type="molecule type" value="Genomic_DNA"/>
</dbReference>
<dbReference type="GeneID" id="59374187"/>
<protein>
    <submittedName>
        <fullName evidence="2">Uncharacterized protein</fullName>
    </submittedName>
</protein>
<dbReference type="Proteomes" id="UP000623687">
    <property type="component" value="Unassembled WGS sequence"/>
</dbReference>
<feature type="compositionally biased region" description="Basic and acidic residues" evidence="1">
    <location>
        <begin position="354"/>
        <end position="365"/>
    </location>
</feature>
<evidence type="ECO:0000256" key="1">
    <source>
        <dbReference type="SAM" id="MobiDB-lite"/>
    </source>
</evidence>
<feature type="compositionally biased region" description="Basic residues" evidence="1">
    <location>
        <begin position="298"/>
        <end position="308"/>
    </location>
</feature>
<dbReference type="VEuPathDB" id="FungiDB:PC9H_004369"/>
<comment type="caution">
    <text evidence="2">The sequence shown here is derived from an EMBL/GenBank/DDBJ whole genome shotgun (WGS) entry which is preliminary data.</text>
</comment>
<gene>
    <name evidence="2" type="ORF">PC9H_004369</name>
</gene>
<name>A0A8H7DW54_PLEOS</name>
<sequence>MNEDGMGKRKRKPETAYAKRGQTKTRNEHTERRDRRRNAKQRTVYEIRDTRYECEDEDKDDDESGCLDVERAMWNVGSGAAGNGYGNDGPSGFDQSRALFTARNSRTHALALALVVARLVGPRARVWIPAAQTVPVVQSPAIRPRLALLGVLFVRRNRAITQLTGTTATAQLSSPQSTHALALTSLAGVLRALNLNLSPRFKASRRPSANNSRRRARRLRLRVLSIQSRVVDVDDNWRACYSDLVDLGVSWEAIGARNELKLWAVQAMAADARSSWNEAQARRRRTTNTQGHEDLLHPSKKTKVKAGRVTHECNDPNECIRVHSNSEVSTHPSTHGSERGNGDASTFELAGAARHKDVGRDDWARPSRNVQARRRECRTRKDQQGHKHLPHPLKKKK</sequence>
<feature type="compositionally biased region" description="Polar residues" evidence="1">
    <location>
        <begin position="323"/>
        <end position="335"/>
    </location>
</feature>